<dbReference type="InterPro" id="IPR027417">
    <property type="entry name" value="P-loop_NTPase"/>
</dbReference>
<dbReference type="EMBL" id="WHUW01000322">
    <property type="protein sequence ID" value="KAF8415488.1"/>
    <property type="molecule type" value="Genomic_DNA"/>
</dbReference>
<keyword evidence="1" id="KW-0067">ATP-binding</keyword>
<keyword evidence="1" id="KW-0233">DNA recombination</keyword>
<evidence type="ECO:0000313" key="3">
    <source>
        <dbReference type="EMBL" id="KAF8415488.1"/>
    </source>
</evidence>
<dbReference type="GO" id="GO:0006281">
    <property type="term" value="P:DNA repair"/>
    <property type="evidence" value="ECO:0007669"/>
    <property type="project" value="UniProtKB-KW"/>
</dbReference>
<dbReference type="GO" id="GO:0043139">
    <property type="term" value="F:5'-3' DNA helicase activity"/>
    <property type="evidence" value="ECO:0007669"/>
    <property type="project" value="UniProtKB-EC"/>
</dbReference>
<dbReference type="GO" id="GO:0016787">
    <property type="term" value="F:hydrolase activity"/>
    <property type="evidence" value="ECO:0007669"/>
    <property type="project" value="UniProtKB-KW"/>
</dbReference>
<sequence length="148" mass="16108">MEGHQTAQSLANQIAEEYTLNEDQRRAFMIVTDHASTESCGNPPIRMFLGGPGGTGKSQVILAIRDFFVCSGQENRLRLTSYMGVAALNIGGNTLHSALLLGRGGTRSSQKRDNSDLMRLWDGVDYLLVDEISTVGAQFLENVNDALC</sequence>
<dbReference type="GO" id="GO:0006310">
    <property type="term" value="P:DNA recombination"/>
    <property type="evidence" value="ECO:0007669"/>
    <property type="project" value="UniProtKB-KW"/>
</dbReference>
<comment type="similarity">
    <text evidence="1">Belongs to the helicase family.</text>
</comment>
<name>A0AAD4BAN8_BOLED</name>
<evidence type="ECO:0000256" key="1">
    <source>
        <dbReference type="RuleBase" id="RU363044"/>
    </source>
</evidence>
<dbReference type="GO" id="GO:0005524">
    <property type="term" value="F:ATP binding"/>
    <property type="evidence" value="ECO:0007669"/>
    <property type="project" value="UniProtKB-KW"/>
</dbReference>
<organism evidence="3 4">
    <name type="scientific">Boletus edulis BED1</name>
    <dbReference type="NCBI Taxonomy" id="1328754"/>
    <lineage>
        <taxon>Eukaryota</taxon>
        <taxon>Fungi</taxon>
        <taxon>Dikarya</taxon>
        <taxon>Basidiomycota</taxon>
        <taxon>Agaricomycotina</taxon>
        <taxon>Agaricomycetes</taxon>
        <taxon>Agaricomycetidae</taxon>
        <taxon>Boletales</taxon>
        <taxon>Boletineae</taxon>
        <taxon>Boletaceae</taxon>
        <taxon>Boletoideae</taxon>
        <taxon>Boletus</taxon>
    </lineage>
</organism>
<reference evidence="3" key="2">
    <citation type="journal article" date="2020" name="Nat. Commun.">
        <title>Large-scale genome sequencing of mycorrhizal fungi provides insights into the early evolution of symbiotic traits.</title>
        <authorList>
            <person name="Miyauchi S."/>
            <person name="Kiss E."/>
            <person name="Kuo A."/>
            <person name="Drula E."/>
            <person name="Kohler A."/>
            <person name="Sanchez-Garcia M."/>
            <person name="Morin E."/>
            <person name="Andreopoulos B."/>
            <person name="Barry K.W."/>
            <person name="Bonito G."/>
            <person name="Buee M."/>
            <person name="Carver A."/>
            <person name="Chen C."/>
            <person name="Cichocki N."/>
            <person name="Clum A."/>
            <person name="Culley D."/>
            <person name="Crous P.W."/>
            <person name="Fauchery L."/>
            <person name="Girlanda M."/>
            <person name="Hayes R.D."/>
            <person name="Keri Z."/>
            <person name="LaButti K."/>
            <person name="Lipzen A."/>
            <person name="Lombard V."/>
            <person name="Magnuson J."/>
            <person name="Maillard F."/>
            <person name="Murat C."/>
            <person name="Nolan M."/>
            <person name="Ohm R.A."/>
            <person name="Pangilinan J."/>
            <person name="Pereira M.F."/>
            <person name="Perotto S."/>
            <person name="Peter M."/>
            <person name="Pfister S."/>
            <person name="Riley R."/>
            <person name="Sitrit Y."/>
            <person name="Stielow J.B."/>
            <person name="Szollosi G."/>
            <person name="Zifcakova L."/>
            <person name="Stursova M."/>
            <person name="Spatafora J.W."/>
            <person name="Tedersoo L."/>
            <person name="Vaario L.M."/>
            <person name="Yamada A."/>
            <person name="Yan M."/>
            <person name="Wang P."/>
            <person name="Xu J."/>
            <person name="Bruns T."/>
            <person name="Baldrian P."/>
            <person name="Vilgalys R."/>
            <person name="Dunand C."/>
            <person name="Henrissat B."/>
            <person name="Grigoriev I.V."/>
            <person name="Hibbett D."/>
            <person name="Nagy L.G."/>
            <person name="Martin F.M."/>
        </authorList>
    </citation>
    <scope>NUCLEOTIDE SEQUENCE</scope>
    <source>
        <strain evidence="3">BED1</strain>
    </source>
</reference>
<dbReference type="EC" id="5.6.2.3" evidence="1"/>
<keyword evidence="1" id="KW-0347">Helicase</keyword>
<dbReference type="AlphaFoldDB" id="A0AAD4BAN8"/>
<dbReference type="GO" id="GO:0000723">
    <property type="term" value="P:telomere maintenance"/>
    <property type="evidence" value="ECO:0007669"/>
    <property type="project" value="InterPro"/>
</dbReference>
<dbReference type="PANTHER" id="PTHR47642">
    <property type="entry name" value="ATP-DEPENDENT DNA HELICASE"/>
    <property type="match status" value="1"/>
</dbReference>
<feature type="non-terminal residue" evidence="3">
    <location>
        <position position="148"/>
    </location>
</feature>
<keyword evidence="1" id="KW-0378">Hydrolase</keyword>
<keyword evidence="1" id="KW-0547">Nucleotide-binding</keyword>
<proteinExistence type="inferred from homology"/>
<dbReference type="Pfam" id="PF05970">
    <property type="entry name" value="PIF1"/>
    <property type="match status" value="1"/>
</dbReference>
<dbReference type="SUPFAM" id="SSF52540">
    <property type="entry name" value="P-loop containing nucleoside triphosphate hydrolases"/>
    <property type="match status" value="1"/>
</dbReference>
<keyword evidence="1" id="KW-0234">DNA repair</keyword>
<gene>
    <name evidence="3" type="ORF">L210DRAFT_3431330</name>
</gene>
<evidence type="ECO:0000259" key="2">
    <source>
        <dbReference type="Pfam" id="PF05970"/>
    </source>
</evidence>
<dbReference type="InterPro" id="IPR010285">
    <property type="entry name" value="DNA_helicase_pif1-like_DEAD"/>
</dbReference>
<evidence type="ECO:0000313" key="4">
    <source>
        <dbReference type="Proteomes" id="UP001194468"/>
    </source>
</evidence>
<dbReference type="PANTHER" id="PTHR47642:SF5">
    <property type="entry name" value="ATP-DEPENDENT DNA HELICASE"/>
    <property type="match status" value="1"/>
</dbReference>
<dbReference type="InterPro" id="IPR051055">
    <property type="entry name" value="PIF1_helicase"/>
</dbReference>
<accession>A0AAD4BAN8</accession>
<comment type="cofactor">
    <cofactor evidence="1">
        <name>Mg(2+)</name>
        <dbReference type="ChEBI" id="CHEBI:18420"/>
    </cofactor>
</comment>
<protein>
    <recommendedName>
        <fullName evidence="1">ATP-dependent DNA helicase</fullName>
        <ecNumber evidence="1">5.6.2.3</ecNumber>
    </recommendedName>
</protein>
<keyword evidence="4" id="KW-1185">Reference proteome</keyword>
<dbReference type="Proteomes" id="UP001194468">
    <property type="component" value="Unassembled WGS sequence"/>
</dbReference>
<reference evidence="3" key="1">
    <citation type="submission" date="2019-10" db="EMBL/GenBank/DDBJ databases">
        <authorList>
            <consortium name="DOE Joint Genome Institute"/>
            <person name="Kuo A."/>
            <person name="Miyauchi S."/>
            <person name="Kiss E."/>
            <person name="Drula E."/>
            <person name="Kohler A."/>
            <person name="Sanchez-Garcia M."/>
            <person name="Andreopoulos B."/>
            <person name="Barry K.W."/>
            <person name="Bonito G."/>
            <person name="Buee M."/>
            <person name="Carver A."/>
            <person name="Chen C."/>
            <person name="Cichocki N."/>
            <person name="Clum A."/>
            <person name="Culley D."/>
            <person name="Crous P.W."/>
            <person name="Fauchery L."/>
            <person name="Girlanda M."/>
            <person name="Hayes R."/>
            <person name="Keri Z."/>
            <person name="LaButti K."/>
            <person name="Lipzen A."/>
            <person name="Lombard V."/>
            <person name="Magnuson J."/>
            <person name="Maillard F."/>
            <person name="Morin E."/>
            <person name="Murat C."/>
            <person name="Nolan M."/>
            <person name="Ohm R."/>
            <person name="Pangilinan J."/>
            <person name="Pereira M."/>
            <person name="Perotto S."/>
            <person name="Peter M."/>
            <person name="Riley R."/>
            <person name="Sitrit Y."/>
            <person name="Stielow B."/>
            <person name="Szollosi G."/>
            <person name="Zifcakova L."/>
            <person name="Stursova M."/>
            <person name="Spatafora J.W."/>
            <person name="Tedersoo L."/>
            <person name="Vaario L.-M."/>
            <person name="Yamada A."/>
            <person name="Yan M."/>
            <person name="Wang P."/>
            <person name="Xu J."/>
            <person name="Bruns T."/>
            <person name="Baldrian P."/>
            <person name="Vilgalys R."/>
            <person name="Henrissat B."/>
            <person name="Grigoriev I.V."/>
            <person name="Hibbett D."/>
            <person name="Nagy L.G."/>
            <person name="Martin F.M."/>
        </authorList>
    </citation>
    <scope>NUCLEOTIDE SEQUENCE</scope>
    <source>
        <strain evidence="3">BED1</strain>
    </source>
</reference>
<dbReference type="Gene3D" id="3.40.50.300">
    <property type="entry name" value="P-loop containing nucleotide triphosphate hydrolases"/>
    <property type="match status" value="1"/>
</dbReference>
<keyword evidence="1" id="KW-0227">DNA damage</keyword>
<comment type="caution">
    <text evidence="3">The sequence shown here is derived from an EMBL/GenBank/DDBJ whole genome shotgun (WGS) entry which is preliminary data.</text>
</comment>
<feature type="domain" description="DNA helicase Pif1-like DEAD-box helicase" evidence="2">
    <location>
        <begin position="20"/>
        <end position="146"/>
    </location>
</feature>
<comment type="catalytic activity">
    <reaction evidence="1">
        <text>ATP + H2O = ADP + phosphate + H(+)</text>
        <dbReference type="Rhea" id="RHEA:13065"/>
        <dbReference type="ChEBI" id="CHEBI:15377"/>
        <dbReference type="ChEBI" id="CHEBI:15378"/>
        <dbReference type="ChEBI" id="CHEBI:30616"/>
        <dbReference type="ChEBI" id="CHEBI:43474"/>
        <dbReference type="ChEBI" id="CHEBI:456216"/>
        <dbReference type="EC" id="5.6.2.3"/>
    </reaction>
</comment>